<comment type="caution">
    <text evidence="3">The sequence shown here is derived from an EMBL/GenBank/DDBJ whole genome shotgun (WGS) entry which is preliminary data.</text>
</comment>
<dbReference type="Gene3D" id="3.30.450.20">
    <property type="entry name" value="PAS domain"/>
    <property type="match status" value="1"/>
</dbReference>
<dbReference type="InterPro" id="IPR029016">
    <property type="entry name" value="GAF-like_dom_sf"/>
</dbReference>
<reference evidence="3 4" key="1">
    <citation type="submission" date="2015-09" db="EMBL/GenBank/DDBJ databases">
        <title>Draft genome sequence of Kouleothrix aurantiaca JCM 19913.</title>
        <authorList>
            <person name="Hemp J."/>
        </authorList>
    </citation>
    <scope>NUCLEOTIDE SEQUENCE [LARGE SCALE GENOMIC DNA]</scope>
    <source>
        <strain evidence="3 4">COM-B</strain>
    </source>
</reference>
<keyword evidence="4" id="KW-1185">Reference proteome</keyword>
<sequence>FDRLAENALDVIYRYRVLPTPGFEYVSMAAATLTGYTPEEFYADPGLGFKLVHPDDSQLIEVLKHPARNTGSLTMRWIHKSGAVVWTSHQLVPVYNDDGTLVALEGIVRDISERMQAYQMLEQRVEERTREIDRRRRVAESLRDIVTILNSNHALDETLDAIIGSAVQLLGTSAGAIYRLTPEEDLLGIQVARGLVNADLALSIPLGADAVGAVVLGRQPVLVRDTRAARH</sequence>
<dbReference type="EMBL" id="LJCR01003155">
    <property type="protein sequence ID" value="KPV47869.1"/>
    <property type="molecule type" value="Genomic_DNA"/>
</dbReference>
<evidence type="ECO:0000259" key="1">
    <source>
        <dbReference type="PROSITE" id="PS50112"/>
    </source>
</evidence>
<dbReference type="InterPro" id="IPR013655">
    <property type="entry name" value="PAS_fold_3"/>
</dbReference>
<name>A0A0N8PQR6_9CHLR</name>
<accession>A0A0N8PQR6</accession>
<dbReference type="InterPro" id="IPR000700">
    <property type="entry name" value="PAS-assoc_C"/>
</dbReference>
<organism evidence="3 4">
    <name type="scientific">Kouleothrix aurantiaca</name>
    <dbReference type="NCBI Taxonomy" id="186479"/>
    <lineage>
        <taxon>Bacteria</taxon>
        <taxon>Bacillati</taxon>
        <taxon>Chloroflexota</taxon>
        <taxon>Chloroflexia</taxon>
        <taxon>Chloroflexales</taxon>
        <taxon>Roseiflexineae</taxon>
        <taxon>Roseiflexaceae</taxon>
        <taxon>Kouleothrix</taxon>
    </lineage>
</organism>
<dbReference type="NCBIfam" id="TIGR00229">
    <property type="entry name" value="sensory_box"/>
    <property type="match status" value="1"/>
</dbReference>
<dbReference type="AlphaFoldDB" id="A0A0N8PQR6"/>
<evidence type="ECO:0000259" key="2">
    <source>
        <dbReference type="PROSITE" id="PS50113"/>
    </source>
</evidence>
<dbReference type="Proteomes" id="UP000050509">
    <property type="component" value="Unassembled WGS sequence"/>
</dbReference>
<dbReference type="PROSITE" id="PS50113">
    <property type="entry name" value="PAC"/>
    <property type="match status" value="1"/>
</dbReference>
<evidence type="ECO:0000313" key="4">
    <source>
        <dbReference type="Proteomes" id="UP000050509"/>
    </source>
</evidence>
<feature type="domain" description="PAC" evidence="2">
    <location>
        <begin position="71"/>
        <end position="123"/>
    </location>
</feature>
<dbReference type="SMART" id="SM00086">
    <property type="entry name" value="PAC"/>
    <property type="match status" value="1"/>
</dbReference>
<dbReference type="Pfam" id="PF08447">
    <property type="entry name" value="PAS_3"/>
    <property type="match status" value="1"/>
</dbReference>
<dbReference type="Gene3D" id="3.30.450.40">
    <property type="match status" value="1"/>
</dbReference>
<feature type="domain" description="PAS" evidence="1">
    <location>
        <begin position="1"/>
        <end position="61"/>
    </location>
</feature>
<dbReference type="InterPro" id="IPR000014">
    <property type="entry name" value="PAS"/>
</dbReference>
<dbReference type="CDD" id="cd00130">
    <property type="entry name" value="PAS"/>
    <property type="match status" value="1"/>
</dbReference>
<feature type="non-terminal residue" evidence="3">
    <location>
        <position position="1"/>
    </location>
</feature>
<feature type="non-terminal residue" evidence="3">
    <location>
        <position position="231"/>
    </location>
</feature>
<evidence type="ECO:0008006" key="5">
    <source>
        <dbReference type="Google" id="ProtNLM"/>
    </source>
</evidence>
<proteinExistence type="predicted"/>
<evidence type="ECO:0000313" key="3">
    <source>
        <dbReference type="EMBL" id="KPV47869.1"/>
    </source>
</evidence>
<dbReference type="SUPFAM" id="SSF55781">
    <property type="entry name" value="GAF domain-like"/>
    <property type="match status" value="1"/>
</dbReference>
<dbReference type="InterPro" id="IPR001610">
    <property type="entry name" value="PAC"/>
</dbReference>
<gene>
    <name evidence="3" type="ORF">SE17_41130</name>
</gene>
<protein>
    <recommendedName>
        <fullName evidence="5">Histidine kinase</fullName>
    </recommendedName>
</protein>
<dbReference type="PROSITE" id="PS50112">
    <property type="entry name" value="PAS"/>
    <property type="match status" value="1"/>
</dbReference>
<dbReference type="SUPFAM" id="SSF55785">
    <property type="entry name" value="PYP-like sensor domain (PAS domain)"/>
    <property type="match status" value="1"/>
</dbReference>
<dbReference type="InterPro" id="IPR035965">
    <property type="entry name" value="PAS-like_dom_sf"/>
</dbReference>